<dbReference type="SUPFAM" id="SSF48264">
    <property type="entry name" value="Cytochrome P450"/>
    <property type="match status" value="1"/>
</dbReference>
<dbReference type="Proteomes" id="UP001501588">
    <property type="component" value="Unassembled WGS sequence"/>
</dbReference>
<dbReference type="InterPro" id="IPR002397">
    <property type="entry name" value="Cyt_P450_B"/>
</dbReference>
<dbReference type="PANTHER" id="PTHR46696">
    <property type="entry name" value="P450, PUTATIVE (EUROFUNG)-RELATED"/>
    <property type="match status" value="1"/>
</dbReference>
<dbReference type="Gene3D" id="1.10.630.10">
    <property type="entry name" value="Cytochrome P450"/>
    <property type="match status" value="1"/>
</dbReference>
<dbReference type="PANTHER" id="PTHR46696:SF1">
    <property type="entry name" value="CYTOCHROME P450 YJIB-RELATED"/>
    <property type="match status" value="1"/>
</dbReference>
<sequence length="417" mass="45879">MGGAAAVVADDEAGLVRGFDLRALPPAFYEDPYPFFRALRRHSPVHRLPDGTWFLTRHADLFAIYRDTATFSSDKHVEFTPKFGAGTPLLEHHTTSLIFNDPPLHTRVRRLITGALTPRAVAAMEEGVVSLVDGLLDRMEEAPGGRVDLIEHFAAAIPVEVIGNLLDVPRGDRGPLRDWSLGILGALEPVPTAEALAWGNRAVVEFCDYLARLVADRRRRPGDPEKDVLTRLIRGEADGERLTEPELLQNCIFILNAGHETTTNLIGGALWLLCLWPRERERLLAGGPELMKTAVEEFLRYESSVQLGNRRALRACSVGGVELPEGALINLCIAGANRDPEVFADPDRLDLGRKPNPHLGFAGGPHVCAGLAVARLEARVALSMFLERFSRYALDGAPERDLRARFRGFGRLPAVLH</sequence>
<name>A0ABN1GBC2_9PROT</name>
<comment type="similarity">
    <text evidence="1">Belongs to the cytochrome P450 family.</text>
</comment>
<dbReference type="RefSeq" id="WP_343898287.1">
    <property type="nucleotide sequence ID" value="NZ_BAAAFZ010000124.1"/>
</dbReference>
<dbReference type="Pfam" id="PF00067">
    <property type="entry name" value="p450"/>
    <property type="match status" value="1"/>
</dbReference>
<evidence type="ECO:0000313" key="2">
    <source>
        <dbReference type="EMBL" id="GAA0607888.1"/>
    </source>
</evidence>
<dbReference type="InterPro" id="IPR001128">
    <property type="entry name" value="Cyt_P450"/>
</dbReference>
<reference evidence="2 3" key="1">
    <citation type="journal article" date="2019" name="Int. J. Syst. Evol. Microbiol.">
        <title>The Global Catalogue of Microorganisms (GCM) 10K type strain sequencing project: providing services to taxonomists for standard genome sequencing and annotation.</title>
        <authorList>
            <consortium name="The Broad Institute Genomics Platform"/>
            <consortium name="The Broad Institute Genome Sequencing Center for Infectious Disease"/>
            <person name="Wu L."/>
            <person name="Ma J."/>
        </authorList>
    </citation>
    <scope>NUCLEOTIDE SEQUENCE [LARGE SCALE GENOMIC DNA]</scope>
    <source>
        <strain evidence="2 3">JCM 9933</strain>
    </source>
</reference>
<keyword evidence="3" id="KW-1185">Reference proteome</keyword>
<gene>
    <name evidence="2" type="ORF">GCM10009416_50890</name>
</gene>
<evidence type="ECO:0000313" key="3">
    <source>
        <dbReference type="Proteomes" id="UP001501588"/>
    </source>
</evidence>
<comment type="caution">
    <text evidence="2">The sequence shown here is derived from an EMBL/GenBank/DDBJ whole genome shotgun (WGS) entry which is preliminary data.</text>
</comment>
<organism evidence="2 3">
    <name type="scientific">Craurococcus roseus</name>
    <dbReference type="NCBI Taxonomy" id="77585"/>
    <lineage>
        <taxon>Bacteria</taxon>
        <taxon>Pseudomonadati</taxon>
        <taxon>Pseudomonadota</taxon>
        <taxon>Alphaproteobacteria</taxon>
        <taxon>Acetobacterales</taxon>
        <taxon>Acetobacteraceae</taxon>
        <taxon>Craurococcus</taxon>
    </lineage>
</organism>
<protein>
    <submittedName>
        <fullName evidence="2">Cytochrome P450</fullName>
    </submittedName>
</protein>
<dbReference type="PRINTS" id="PR00385">
    <property type="entry name" value="P450"/>
</dbReference>
<dbReference type="CDD" id="cd20625">
    <property type="entry name" value="CYP164-like"/>
    <property type="match status" value="1"/>
</dbReference>
<dbReference type="EMBL" id="BAAAFZ010000124">
    <property type="protein sequence ID" value="GAA0607888.1"/>
    <property type="molecule type" value="Genomic_DNA"/>
</dbReference>
<proteinExistence type="inferred from homology"/>
<evidence type="ECO:0000256" key="1">
    <source>
        <dbReference type="ARBA" id="ARBA00010617"/>
    </source>
</evidence>
<dbReference type="InterPro" id="IPR036396">
    <property type="entry name" value="Cyt_P450_sf"/>
</dbReference>
<accession>A0ABN1GBC2</accession>
<dbReference type="PRINTS" id="PR00359">
    <property type="entry name" value="BP450"/>
</dbReference>